<dbReference type="PIRSF" id="PIRSF030013">
    <property type="entry name" value="ThuA"/>
    <property type="match status" value="1"/>
</dbReference>
<protein>
    <submittedName>
        <fullName evidence="2">Trehalose utilization protein ThuA</fullName>
    </submittedName>
</protein>
<evidence type="ECO:0000313" key="3">
    <source>
        <dbReference type="Proteomes" id="UP000321523"/>
    </source>
</evidence>
<sequence>MSVNPIRVTVWNENLHERTQAVVQAVYPDGIHEALATPLRAAGFTVRTATQDQPEHGLTEDVLAETDVLLWWGHRLHHQVDDAVVDRVQARVWAGMGLIPLHSSHFSKIFNRLMGTTCNLKHRVAGERERIWTIARGHPIAEGLPEYFDLKPEEMYGEPFDIPAPDELVFVSWFQGGEVFRSGCCYTRGLGRIFYFRPGHETYPTYHDANVQRVIANAVHWAAPRDVAPLRFGRSAPLETLD</sequence>
<dbReference type="Proteomes" id="UP000321523">
    <property type="component" value="Unassembled WGS sequence"/>
</dbReference>
<accession>A0A512DMU3</accession>
<gene>
    <name evidence="2" type="ORF">SAE02_16280</name>
</gene>
<dbReference type="SUPFAM" id="SSF52317">
    <property type="entry name" value="Class I glutamine amidotransferase-like"/>
    <property type="match status" value="1"/>
</dbReference>
<dbReference type="InterPro" id="IPR009381">
    <property type="entry name" value="Trehalose_catabolism_ThuA_prok"/>
</dbReference>
<dbReference type="EMBL" id="BJYZ01000006">
    <property type="protein sequence ID" value="GEO37480.1"/>
    <property type="molecule type" value="Genomic_DNA"/>
</dbReference>
<organism evidence="2 3">
    <name type="scientific">Skermanella aerolata</name>
    <dbReference type="NCBI Taxonomy" id="393310"/>
    <lineage>
        <taxon>Bacteria</taxon>
        <taxon>Pseudomonadati</taxon>
        <taxon>Pseudomonadota</taxon>
        <taxon>Alphaproteobacteria</taxon>
        <taxon>Rhodospirillales</taxon>
        <taxon>Azospirillaceae</taxon>
        <taxon>Skermanella</taxon>
    </lineage>
</organism>
<name>A0A512DMU3_9PROT</name>
<keyword evidence="3" id="KW-1185">Reference proteome</keyword>
<dbReference type="OrthoDB" id="252909at2"/>
<comment type="caution">
    <text evidence="2">The sequence shown here is derived from an EMBL/GenBank/DDBJ whole genome shotgun (WGS) entry which is preliminary data.</text>
</comment>
<dbReference type="AlphaFoldDB" id="A0A512DMU3"/>
<dbReference type="RefSeq" id="WP_044427214.1">
    <property type="nucleotide sequence ID" value="NZ_BJYZ01000006.1"/>
</dbReference>
<feature type="domain" description="ThuA-like" evidence="1">
    <location>
        <begin position="7"/>
        <end position="222"/>
    </location>
</feature>
<reference evidence="2 3" key="1">
    <citation type="submission" date="2019-07" db="EMBL/GenBank/DDBJ databases">
        <title>Whole genome shotgun sequence of Skermanella aerolata NBRC 106429.</title>
        <authorList>
            <person name="Hosoyama A."/>
            <person name="Uohara A."/>
            <person name="Ohji S."/>
            <person name="Ichikawa N."/>
        </authorList>
    </citation>
    <scope>NUCLEOTIDE SEQUENCE [LARGE SCALE GENOMIC DNA]</scope>
    <source>
        <strain evidence="2 3">NBRC 106429</strain>
    </source>
</reference>
<dbReference type="InterPro" id="IPR029062">
    <property type="entry name" value="Class_I_gatase-like"/>
</dbReference>
<proteinExistence type="predicted"/>
<dbReference type="Pfam" id="PF06283">
    <property type="entry name" value="ThuA"/>
    <property type="match status" value="1"/>
</dbReference>
<evidence type="ECO:0000313" key="2">
    <source>
        <dbReference type="EMBL" id="GEO37480.1"/>
    </source>
</evidence>
<evidence type="ECO:0000259" key="1">
    <source>
        <dbReference type="Pfam" id="PF06283"/>
    </source>
</evidence>
<dbReference type="Gene3D" id="3.40.50.880">
    <property type="match status" value="1"/>
</dbReference>
<dbReference type="InterPro" id="IPR029010">
    <property type="entry name" value="ThuA-like"/>
</dbReference>